<dbReference type="InterPro" id="IPR004046">
    <property type="entry name" value="GST_C"/>
</dbReference>
<dbReference type="PANTHER" id="PTHR42673:SF4">
    <property type="entry name" value="MALEYLACETOACETATE ISOMERASE"/>
    <property type="match status" value="1"/>
</dbReference>
<dbReference type="SUPFAM" id="SSF52833">
    <property type="entry name" value="Thioredoxin-like"/>
    <property type="match status" value="1"/>
</dbReference>
<feature type="domain" description="GST N-terminal" evidence="1">
    <location>
        <begin position="1"/>
        <end position="80"/>
    </location>
</feature>
<dbReference type="Pfam" id="PF00043">
    <property type="entry name" value="GST_C"/>
    <property type="match status" value="1"/>
</dbReference>
<evidence type="ECO:0000313" key="3">
    <source>
        <dbReference type="Proteomes" id="UP001596055"/>
    </source>
</evidence>
<dbReference type="RefSeq" id="WP_248155758.1">
    <property type="nucleotide sequence ID" value="NZ_JAKZAJ010000002.1"/>
</dbReference>
<dbReference type="EMBL" id="JBHSNL010000001">
    <property type="protein sequence ID" value="MFC5545197.1"/>
    <property type="molecule type" value="Genomic_DNA"/>
</dbReference>
<gene>
    <name evidence="2" type="ORF">ACFPQA_09050</name>
</gene>
<keyword evidence="3" id="KW-1185">Reference proteome</keyword>
<organism evidence="2 3">
    <name type="scientific">Marinobacter koreensis</name>
    <dbReference type="NCBI Taxonomy" id="335974"/>
    <lineage>
        <taxon>Bacteria</taxon>
        <taxon>Pseudomonadati</taxon>
        <taxon>Pseudomonadota</taxon>
        <taxon>Gammaproteobacteria</taxon>
        <taxon>Pseudomonadales</taxon>
        <taxon>Marinobacteraceae</taxon>
        <taxon>Marinobacter</taxon>
    </lineage>
</organism>
<dbReference type="InterPro" id="IPR036249">
    <property type="entry name" value="Thioredoxin-like_sf"/>
</dbReference>
<evidence type="ECO:0000313" key="2">
    <source>
        <dbReference type="EMBL" id="MFC5545197.1"/>
    </source>
</evidence>
<dbReference type="InterPro" id="IPR040079">
    <property type="entry name" value="Glutathione_S-Trfase"/>
</dbReference>
<dbReference type="CDD" id="cd00570">
    <property type="entry name" value="GST_N_family"/>
    <property type="match status" value="1"/>
</dbReference>
<dbReference type="PROSITE" id="PS50404">
    <property type="entry name" value="GST_NTER"/>
    <property type="match status" value="1"/>
</dbReference>
<name>A0ABW0RQJ3_9GAMM</name>
<proteinExistence type="predicted"/>
<evidence type="ECO:0000259" key="1">
    <source>
        <dbReference type="PROSITE" id="PS50404"/>
    </source>
</evidence>
<accession>A0ABW0RQJ3</accession>
<sequence length="247" mass="28806">MTVRLYQFAISHYCEKIRWALDYKGVRYETINLLPGQHIRPIRSLTGKATSVPVLDHDSEIVQGSAAIIDHLDKSFPEHSLTPDDPEQRQQALDWEHRLDEEAGPAVRCWSYHYLLQRPKRVIPMLAAGTPFYNRWLLSLAFSRVDETMRQWMKINQKTADASERIMESLLTELAEHYRQRPFLVGDRLSRADLAAGALFAPLFQPRQYPVPWPAQQKLLPPMRDWLTRMEPSIAPLREHYLKHRGS</sequence>
<dbReference type="SUPFAM" id="SSF47616">
    <property type="entry name" value="GST C-terminal domain-like"/>
    <property type="match status" value="1"/>
</dbReference>
<dbReference type="SFLD" id="SFLDS00019">
    <property type="entry name" value="Glutathione_Transferase_(cytos"/>
    <property type="match status" value="1"/>
</dbReference>
<dbReference type="Proteomes" id="UP001596055">
    <property type="component" value="Unassembled WGS sequence"/>
</dbReference>
<dbReference type="InterPro" id="IPR004045">
    <property type="entry name" value="Glutathione_S-Trfase_N"/>
</dbReference>
<protein>
    <submittedName>
        <fullName evidence="2">Glutathione S-transferase family protein</fullName>
    </submittedName>
</protein>
<dbReference type="Gene3D" id="1.20.1050.10">
    <property type="match status" value="1"/>
</dbReference>
<reference evidence="3" key="1">
    <citation type="journal article" date="2019" name="Int. J. Syst. Evol. Microbiol.">
        <title>The Global Catalogue of Microorganisms (GCM) 10K type strain sequencing project: providing services to taxonomists for standard genome sequencing and annotation.</title>
        <authorList>
            <consortium name="The Broad Institute Genomics Platform"/>
            <consortium name="The Broad Institute Genome Sequencing Center for Infectious Disease"/>
            <person name="Wu L."/>
            <person name="Ma J."/>
        </authorList>
    </citation>
    <scope>NUCLEOTIDE SEQUENCE [LARGE SCALE GENOMIC DNA]</scope>
    <source>
        <strain evidence="3">CGMCC 4.1799</strain>
    </source>
</reference>
<dbReference type="Pfam" id="PF13417">
    <property type="entry name" value="GST_N_3"/>
    <property type="match status" value="1"/>
</dbReference>
<comment type="caution">
    <text evidence="2">The sequence shown here is derived from an EMBL/GenBank/DDBJ whole genome shotgun (WGS) entry which is preliminary data.</text>
</comment>
<dbReference type="PANTHER" id="PTHR42673">
    <property type="entry name" value="MALEYLACETOACETATE ISOMERASE"/>
    <property type="match status" value="1"/>
</dbReference>
<dbReference type="InterPro" id="IPR036282">
    <property type="entry name" value="Glutathione-S-Trfase_C_sf"/>
</dbReference>
<dbReference type="Gene3D" id="3.40.30.10">
    <property type="entry name" value="Glutaredoxin"/>
    <property type="match status" value="1"/>
</dbReference>